<dbReference type="InterPro" id="IPR052895">
    <property type="entry name" value="HetReg/Transcr_Mod"/>
</dbReference>
<reference evidence="3 4" key="1">
    <citation type="submission" date="2020-03" db="EMBL/GenBank/DDBJ databases">
        <title>Draft Genome Sequence of Cudoniella acicularis.</title>
        <authorList>
            <person name="Buettner E."/>
            <person name="Kellner H."/>
        </authorList>
    </citation>
    <scope>NUCLEOTIDE SEQUENCE [LARGE SCALE GENOMIC DNA]</scope>
    <source>
        <strain evidence="3 4">DSM 108380</strain>
    </source>
</reference>
<feature type="domain" description="Heterokaryon incompatibility" evidence="2">
    <location>
        <begin position="133"/>
        <end position="294"/>
    </location>
</feature>
<evidence type="ECO:0000259" key="2">
    <source>
        <dbReference type="Pfam" id="PF06985"/>
    </source>
</evidence>
<dbReference type="PANTHER" id="PTHR24148:SF64">
    <property type="entry name" value="HETEROKARYON INCOMPATIBILITY DOMAIN-CONTAINING PROTEIN"/>
    <property type="match status" value="1"/>
</dbReference>
<organism evidence="3 4">
    <name type="scientific">Cudoniella acicularis</name>
    <dbReference type="NCBI Taxonomy" id="354080"/>
    <lineage>
        <taxon>Eukaryota</taxon>
        <taxon>Fungi</taxon>
        <taxon>Dikarya</taxon>
        <taxon>Ascomycota</taxon>
        <taxon>Pezizomycotina</taxon>
        <taxon>Leotiomycetes</taxon>
        <taxon>Helotiales</taxon>
        <taxon>Tricladiaceae</taxon>
        <taxon>Cudoniella</taxon>
    </lineage>
</organism>
<gene>
    <name evidence="3" type="ORF">G7Y89_g13822</name>
</gene>
<evidence type="ECO:0000313" key="4">
    <source>
        <dbReference type="Proteomes" id="UP000566819"/>
    </source>
</evidence>
<sequence>MSLLFDLVCRVSELDLELELELEQCRDRGVAKPLFKEGTTYKTYTPRHQGSRVKFPTAQHKTHKDNLNNETLRLSKRDASCATGMHYSLLNTTRNEIRLLTLLPSSSPSSNPNPTSEVQCTLTHASLFNPPPYIALSYHWGLAKDTLVSITLNGQPFNATANLKAALIQLQKSGLKTLWIDAVCIDQENAEEKSQQILQMGAIYRKATMTIAWLGEENETSGTAFLFIERFWEFQQKSEQEVSSLKIVVNENRNGEMKPGITIFNDEQDAVNAIAAFLHLLRRPYWRRIWIIQELALSRTIEILCGPHKTPWSKLENALRQMKIFYWRQVDAHTGFTRLLNIQKFREDAMSDKPVHFLEAIGRSQSSLATEERDKVFAVLQLAYNGNAFIPVPNYLQDVGDLCRDITMSAISLSRSLDVIAFLGNSKDGMEEPTWVPHWLATTSRWGSRADERRFRYLLGNAQSRVNNPSSGQRVCHTQAQGTGMPNLWYATRDSQIDMQLKGPMLSVKGFIIDEVTTLSCTFDGSPGISSNAPPSNKIPQTQAITNNNPYRKPSSFSSSQNPTPSPTILKQHKFNPRHLPILTLHNQNPPETFETLFHLFFSINNTPNQNVHYKKQAFQAFYTFWPYRLEKQRDQYPALFSWFTLNASLTFHGRTLDQWLRGRPSHFPTISISNFLQKKHTSPPSSSLKNNAFLPSQKSQKEEDIYATMQQALQWNMSAIDGV</sequence>
<dbReference type="AlphaFoldDB" id="A0A8H4R6I0"/>
<proteinExistence type="predicted"/>
<dbReference type="Proteomes" id="UP000566819">
    <property type="component" value="Unassembled WGS sequence"/>
</dbReference>
<evidence type="ECO:0000313" key="3">
    <source>
        <dbReference type="EMBL" id="KAF4624350.1"/>
    </source>
</evidence>
<protein>
    <recommendedName>
        <fullName evidence="2">Heterokaryon incompatibility domain-containing protein</fullName>
    </recommendedName>
</protein>
<dbReference type="PANTHER" id="PTHR24148">
    <property type="entry name" value="ANKYRIN REPEAT DOMAIN-CONTAINING PROTEIN 39 HOMOLOG-RELATED"/>
    <property type="match status" value="1"/>
</dbReference>
<accession>A0A8H4R6I0</accession>
<comment type="caution">
    <text evidence="3">The sequence shown here is derived from an EMBL/GenBank/DDBJ whole genome shotgun (WGS) entry which is preliminary data.</text>
</comment>
<dbReference type="OrthoDB" id="3526006at2759"/>
<feature type="compositionally biased region" description="Low complexity" evidence="1">
    <location>
        <begin position="554"/>
        <end position="563"/>
    </location>
</feature>
<keyword evidence="4" id="KW-1185">Reference proteome</keyword>
<name>A0A8H4R6I0_9HELO</name>
<evidence type="ECO:0000256" key="1">
    <source>
        <dbReference type="SAM" id="MobiDB-lite"/>
    </source>
</evidence>
<dbReference type="InterPro" id="IPR010730">
    <property type="entry name" value="HET"/>
</dbReference>
<feature type="region of interest" description="Disordered" evidence="1">
    <location>
        <begin position="527"/>
        <end position="569"/>
    </location>
</feature>
<dbReference type="Pfam" id="PF06985">
    <property type="entry name" value="HET"/>
    <property type="match status" value="1"/>
</dbReference>
<feature type="compositionally biased region" description="Polar residues" evidence="1">
    <location>
        <begin position="527"/>
        <end position="550"/>
    </location>
</feature>
<dbReference type="EMBL" id="JAAMPI010001682">
    <property type="protein sequence ID" value="KAF4624350.1"/>
    <property type="molecule type" value="Genomic_DNA"/>
</dbReference>